<sequence length="375" mass="39604">MSRSPSPLRTAILGYGVAGRYFHGTFLGVDPAYEVTIVATSNPERAAQARQDHPGATIIEDPHDIAAHASDLDLVIVCTPPSSHVDLARTALRAGLDVVVDKPFAPTSAEGEALIAEAHALGRRLSVFQNRRYDADFLTLKGLLEAGDLGRVHTFESRFERWKPAGERSWKAHTSVSEGGGVLFDLGPHLLDQAVQLFGPVTEMLASVRAVARSGDRAAPAAAGSQSAGPRTTAGADTVVQLILTHAGGVTSQLTMSSLSALAGPRFQVSGDQGAWRTVGKDPQEAALFAGTTPDTPGFGLESEEDRGELSSGDEVTRTPAGTGDYGRYYRELAVALRTGSPVPVDPQDAVDVLRLIEAAHRASRSTFPPDRLQG</sequence>
<dbReference type="InterPro" id="IPR000683">
    <property type="entry name" value="Gfo/Idh/MocA-like_OxRdtase_N"/>
</dbReference>
<dbReference type="SUPFAM" id="SSF51735">
    <property type="entry name" value="NAD(P)-binding Rossmann-fold domains"/>
    <property type="match status" value="1"/>
</dbReference>
<evidence type="ECO:0000256" key="3">
    <source>
        <dbReference type="ARBA" id="ARBA00023027"/>
    </source>
</evidence>
<dbReference type="Proteomes" id="UP001595937">
    <property type="component" value="Unassembled WGS sequence"/>
</dbReference>
<evidence type="ECO:0000256" key="1">
    <source>
        <dbReference type="ARBA" id="ARBA00010928"/>
    </source>
</evidence>
<evidence type="ECO:0000256" key="4">
    <source>
        <dbReference type="SAM" id="MobiDB-lite"/>
    </source>
</evidence>
<comment type="caution">
    <text evidence="7">The sequence shown here is derived from an EMBL/GenBank/DDBJ whole genome shotgun (WGS) entry which is preliminary data.</text>
</comment>
<protein>
    <submittedName>
        <fullName evidence="7">Gfo/Idh/MocA family oxidoreductase</fullName>
    </submittedName>
</protein>
<keyword evidence="3" id="KW-0520">NAD</keyword>
<dbReference type="EMBL" id="JBHSLN010000010">
    <property type="protein sequence ID" value="MFC5296215.1"/>
    <property type="molecule type" value="Genomic_DNA"/>
</dbReference>
<dbReference type="PANTHER" id="PTHR43708">
    <property type="entry name" value="CONSERVED EXPRESSED OXIDOREDUCTASE (EUROFUNG)"/>
    <property type="match status" value="1"/>
</dbReference>
<dbReference type="GeneID" id="303296538"/>
<organism evidence="7 8">
    <name type="scientific">Brachybacterium tyrofermentans</name>
    <dbReference type="NCBI Taxonomy" id="47848"/>
    <lineage>
        <taxon>Bacteria</taxon>
        <taxon>Bacillati</taxon>
        <taxon>Actinomycetota</taxon>
        <taxon>Actinomycetes</taxon>
        <taxon>Micrococcales</taxon>
        <taxon>Dermabacteraceae</taxon>
        <taxon>Brachybacterium</taxon>
    </lineage>
</organism>
<gene>
    <name evidence="7" type="ORF">ACFPK8_01700</name>
</gene>
<dbReference type="Pfam" id="PF01408">
    <property type="entry name" value="GFO_IDH_MocA"/>
    <property type="match status" value="1"/>
</dbReference>
<keyword evidence="8" id="KW-1185">Reference proteome</keyword>
<dbReference type="SUPFAM" id="SSF55347">
    <property type="entry name" value="Glyceraldehyde-3-phosphate dehydrogenase-like, C-terminal domain"/>
    <property type="match status" value="1"/>
</dbReference>
<comment type="similarity">
    <text evidence="1">Belongs to the Gfo/Idh/MocA family.</text>
</comment>
<feature type="domain" description="GFO/IDH/MocA-like oxidoreductase" evidence="6">
    <location>
        <begin position="137"/>
        <end position="275"/>
    </location>
</feature>
<dbReference type="InterPro" id="IPR036291">
    <property type="entry name" value="NAD(P)-bd_dom_sf"/>
</dbReference>
<dbReference type="Pfam" id="PF22725">
    <property type="entry name" value="GFO_IDH_MocA_C3"/>
    <property type="match status" value="1"/>
</dbReference>
<evidence type="ECO:0000259" key="6">
    <source>
        <dbReference type="Pfam" id="PF22725"/>
    </source>
</evidence>
<dbReference type="InterPro" id="IPR051317">
    <property type="entry name" value="Gfo/Idh/MocA_oxidoreduct"/>
</dbReference>
<accession>A0ABW0FD23</accession>
<evidence type="ECO:0000313" key="8">
    <source>
        <dbReference type="Proteomes" id="UP001595937"/>
    </source>
</evidence>
<feature type="domain" description="Gfo/Idh/MocA-like oxidoreductase N-terminal" evidence="5">
    <location>
        <begin position="8"/>
        <end position="127"/>
    </location>
</feature>
<dbReference type="Gene3D" id="3.40.50.720">
    <property type="entry name" value="NAD(P)-binding Rossmann-like Domain"/>
    <property type="match status" value="1"/>
</dbReference>
<evidence type="ECO:0000313" key="7">
    <source>
        <dbReference type="EMBL" id="MFC5296215.1"/>
    </source>
</evidence>
<dbReference type="PANTHER" id="PTHR43708:SF5">
    <property type="entry name" value="CONSERVED EXPRESSED OXIDOREDUCTASE (EUROFUNG)-RELATED"/>
    <property type="match status" value="1"/>
</dbReference>
<dbReference type="InterPro" id="IPR055170">
    <property type="entry name" value="GFO_IDH_MocA-like_dom"/>
</dbReference>
<keyword evidence="2" id="KW-0560">Oxidoreductase</keyword>
<name>A0ABW0FD23_9MICO</name>
<proteinExistence type="inferred from homology"/>
<dbReference type="Gene3D" id="3.30.360.10">
    <property type="entry name" value="Dihydrodipicolinate Reductase, domain 2"/>
    <property type="match status" value="1"/>
</dbReference>
<evidence type="ECO:0000259" key="5">
    <source>
        <dbReference type="Pfam" id="PF01408"/>
    </source>
</evidence>
<reference evidence="8" key="1">
    <citation type="journal article" date="2019" name="Int. J. Syst. Evol. Microbiol.">
        <title>The Global Catalogue of Microorganisms (GCM) 10K type strain sequencing project: providing services to taxonomists for standard genome sequencing and annotation.</title>
        <authorList>
            <consortium name="The Broad Institute Genomics Platform"/>
            <consortium name="The Broad Institute Genome Sequencing Center for Infectious Disease"/>
            <person name="Wu L."/>
            <person name="Ma J."/>
        </authorList>
    </citation>
    <scope>NUCLEOTIDE SEQUENCE [LARGE SCALE GENOMIC DNA]</scope>
    <source>
        <strain evidence="8">CGMCC 1.16455</strain>
    </source>
</reference>
<dbReference type="RefSeq" id="WP_343922911.1">
    <property type="nucleotide sequence ID" value="NZ_BAAAIR010000026.1"/>
</dbReference>
<evidence type="ECO:0000256" key="2">
    <source>
        <dbReference type="ARBA" id="ARBA00023002"/>
    </source>
</evidence>
<feature type="region of interest" description="Disordered" evidence="4">
    <location>
        <begin position="290"/>
        <end position="325"/>
    </location>
</feature>